<comment type="similarity">
    <text evidence="1">Belongs to the universal stress protein A family.</text>
</comment>
<feature type="domain" description="UspA" evidence="2">
    <location>
        <begin position="4"/>
        <end position="150"/>
    </location>
</feature>
<organism evidence="3 4">
    <name type="scientific">Mycolicibacterium parafortuitum</name>
    <name type="common">Mycobacterium parafortuitum</name>
    <dbReference type="NCBI Taxonomy" id="39692"/>
    <lineage>
        <taxon>Bacteria</taxon>
        <taxon>Bacillati</taxon>
        <taxon>Actinomycetota</taxon>
        <taxon>Actinomycetes</taxon>
        <taxon>Mycobacteriales</taxon>
        <taxon>Mycobacteriaceae</taxon>
        <taxon>Mycolicibacterium</taxon>
    </lineage>
</organism>
<dbReference type="InterPro" id="IPR006016">
    <property type="entry name" value="UspA"/>
</dbReference>
<dbReference type="Proteomes" id="UP000252008">
    <property type="component" value="Unassembled WGS sequence"/>
</dbReference>
<dbReference type="Gene3D" id="3.40.50.12370">
    <property type="match status" value="1"/>
</dbReference>
<dbReference type="CDD" id="cd00293">
    <property type="entry name" value="USP-like"/>
    <property type="match status" value="1"/>
</dbReference>
<gene>
    <name evidence="3" type="ORF">MPP7335_02143</name>
</gene>
<dbReference type="EMBL" id="UEGS01000001">
    <property type="protein sequence ID" value="SRX80400.1"/>
    <property type="molecule type" value="Genomic_DNA"/>
</dbReference>
<dbReference type="PANTHER" id="PTHR46268:SF6">
    <property type="entry name" value="UNIVERSAL STRESS PROTEIN UP12"/>
    <property type="match status" value="1"/>
</dbReference>
<dbReference type="PRINTS" id="PR01438">
    <property type="entry name" value="UNVRSLSTRESS"/>
</dbReference>
<dbReference type="InterPro" id="IPR014729">
    <property type="entry name" value="Rossmann-like_a/b/a_fold"/>
</dbReference>
<proteinExistence type="inferred from homology"/>
<keyword evidence="4" id="KW-1185">Reference proteome</keyword>
<dbReference type="Gene3D" id="3.40.50.620">
    <property type="entry name" value="HUPs"/>
    <property type="match status" value="1"/>
</dbReference>
<name>A0A375YH32_MYCPF</name>
<evidence type="ECO:0000313" key="4">
    <source>
        <dbReference type="Proteomes" id="UP000252008"/>
    </source>
</evidence>
<dbReference type="AlphaFoldDB" id="A0A375YH32"/>
<dbReference type="Pfam" id="PF00582">
    <property type="entry name" value="Usp"/>
    <property type="match status" value="2"/>
</dbReference>
<evidence type="ECO:0000259" key="2">
    <source>
        <dbReference type="Pfam" id="PF00582"/>
    </source>
</evidence>
<sequence>MPANVMVGYDGSPTACAALNAAAVLFPNAHAWITHIWTPPFASTKLRRRLRTAAASADELVELIEREGAREADAIAATGVALAKAAEWDAEPMVKRTIGSEGLRLAQLAEKLDTDVIVVGDRGLGGSEALLGSVSDMVVHYATVPVLVVPNPMLADEAAALAAGPVVVGYDGSPGADAAVDGVRRLFPSREVILVAVRDEGADIPVSPAATDLELVRLDEPAGLGRWRERAVADALIDCADRRGAAVLAVGSRGRSLPREVLLGSVAVAAVHRSQRPVLVTHG</sequence>
<dbReference type="SUPFAM" id="SSF52402">
    <property type="entry name" value="Adenine nucleotide alpha hydrolases-like"/>
    <property type="match status" value="2"/>
</dbReference>
<dbReference type="STRING" id="39692.BST38_18810"/>
<evidence type="ECO:0000313" key="3">
    <source>
        <dbReference type="EMBL" id="SRX80400.1"/>
    </source>
</evidence>
<accession>A0A375YH32</accession>
<feature type="domain" description="UspA" evidence="2">
    <location>
        <begin position="166"/>
        <end position="282"/>
    </location>
</feature>
<dbReference type="PANTHER" id="PTHR46268">
    <property type="entry name" value="STRESS RESPONSE PROTEIN NHAX"/>
    <property type="match status" value="1"/>
</dbReference>
<dbReference type="InterPro" id="IPR006015">
    <property type="entry name" value="Universal_stress_UspA"/>
</dbReference>
<dbReference type="RefSeq" id="WP_083144971.1">
    <property type="nucleotide sequence ID" value="NZ_MVID01000018.1"/>
</dbReference>
<evidence type="ECO:0000256" key="1">
    <source>
        <dbReference type="ARBA" id="ARBA00008791"/>
    </source>
</evidence>
<protein>
    <submittedName>
        <fullName evidence="3">UspA domain-containing protein [Micromonospora aurantiaca ATCC]</fullName>
    </submittedName>
</protein>
<reference evidence="3 4" key="1">
    <citation type="submission" date="2018-05" db="EMBL/GenBank/DDBJ databases">
        <authorList>
            <consortium name="IHU Genomes"/>
        </authorList>
    </citation>
    <scope>NUCLEOTIDE SEQUENCE [LARGE SCALE GENOMIC DNA]</scope>
    <source>
        <strain evidence="3 4">P7335</strain>
    </source>
</reference>